<dbReference type="AlphaFoldDB" id="A0A5E6ZYT5"/>
<evidence type="ECO:0000313" key="1">
    <source>
        <dbReference type="EMBL" id="VVN71596.1"/>
    </source>
</evidence>
<dbReference type="OrthoDB" id="6169231at2"/>
<sequence length="88" mass="10169">MSSDNQSTLRLLPAPDSATVELFYRTFGDVLISLEKLRVQYFRNLNEKTLLTEMPPLVECGLQRNQKMLILERKQATGHELRAFVSRT</sequence>
<organism evidence="1 2">
    <name type="scientific">Pseudomonas fluorescens</name>
    <dbReference type="NCBI Taxonomy" id="294"/>
    <lineage>
        <taxon>Bacteria</taxon>
        <taxon>Pseudomonadati</taxon>
        <taxon>Pseudomonadota</taxon>
        <taxon>Gammaproteobacteria</taxon>
        <taxon>Pseudomonadales</taxon>
        <taxon>Pseudomonadaceae</taxon>
        <taxon>Pseudomonas</taxon>
    </lineage>
</organism>
<evidence type="ECO:0000313" key="2">
    <source>
        <dbReference type="Proteomes" id="UP000409037"/>
    </source>
</evidence>
<name>A0A5E6ZYT5_PSEFL</name>
<protein>
    <submittedName>
        <fullName evidence="1">Uncharacterized protein</fullName>
    </submittedName>
</protein>
<dbReference type="EMBL" id="CABVHU010000001">
    <property type="protein sequence ID" value="VVN71596.1"/>
    <property type="molecule type" value="Genomic_DNA"/>
</dbReference>
<dbReference type="Pfam" id="PF11112">
    <property type="entry name" value="PyocinActivator"/>
    <property type="match status" value="1"/>
</dbReference>
<proteinExistence type="predicted"/>
<gene>
    <name evidence="1" type="ORF">PS833_00451</name>
</gene>
<reference evidence="1 2" key="1">
    <citation type="submission" date="2019-09" db="EMBL/GenBank/DDBJ databases">
        <authorList>
            <person name="Chandra G."/>
            <person name="Truman W A."/>
        </authorList>
    </citation>
    <scope>NUCLEOTIDE SEQUENCE [LARGE SCALE GENOMIC DNA]</scope>
    <source>
        <strain evidence="1">PS833</strain>
    </source>
</reference>
<accession>A0A5E6ZYT5</accession>
<dbReference type="Proteomes" id="UP000409037">
    <property type="component" value="Unassembled WGS sequence"/>
</dbReference>
<dbReference type="GO" id="GO:0006355">
    <property type="term" value="P:regulation of DNA-templated transcription"/>
    <property type="evidence" value="ECO:0007669"/>
    <property type="project" value="InterPro"/>
</dbReference>
<dbReference type="RefSeq" id="WP_150796395.1">
    <property type="nucleotide sequence ID" value="NZ_CABVHU010000001.1"/>
</dbReference>
<dbReference type="InterPro" id="IPR020518">
    <property type="entry name" value="Tscrpt_reg_PrtN"/>
</dbReference>